<dbReference type="InterPro" id="IPR009305">
    <property type="entry name" value="Mpo1-like"/>
</dbReference>
<feature type="transmembrane region" description="Helical" evidence="1">
    <location>
        <begin position="94"/>
        <end position="113"/>
    </location>
</feature>
<dbReference type="Pfam" id="PF06127">
    <property type="entry name" value="Mpo1-like"/>
    <property type="match status" value="1"/>
</dbReference>
<dbReference type="GO" id="GO:0046521">
    <property type="term" value="P:sphingoid catabolic process"/>
    <property type="evidence" value="ECO:0007669"/>
    <property type="project" value="TreeGrafter"/>
</dbReference>
<dbReference type="PANTHER" id="PTHR28026:SF9">
    <property type="entry name" value="2-HYDROXY-PALMITIC ACID DIOXYGENASE MPO1"/>
    <property type="match status" value="1"/>
</dbReference>
<dbReference type="Proteomes" id="UP000294829">
    <property type="component" value="Unassembled WGS sequence"/>
</dbReference>
<dbReference type="EMBL" id="SMYL01000009">
    <property type="protein sequence ID" value="TDK63505.1"/>
    <property type="molecule type" value="Genomic_DNA"/>
</dbReference>
<dbReference type="GO" id="GO:0016020">
    <property type="term" value="C:membrane"/>
    <property type="evidence" value="ECO:0007669"/>
    <property type="project" value="GOC"/>
</dbReference>
<name>A0A4R5VWF4_9BURK</name>
<dbReference type="AlphaFoldDB" id="A0A4R5VWF4"/>
<comment type="caution">
    <text evidence="2">The sequence shown here is derived from an EMBL/GenBank/DDBJ whole genome shotgun (WGS) entry which is preliminary data.</text>
</comment>
<feature type="transmembrane region" description="Helical" evidence="1">
    <location>
        <begin position="125"/>
        <end position="143"/>
    </location>
</feature>
<dbReference type="OrthoDB" id="5515308at2"/>
<keyword evidence="1" id="KW-1133">Transmembrane helix</keyword>
<sequence>MEEVTKKPVEVLLEHYAESHRHPINEVIHCICVPAIMWTILGLFWSIHPLVAVSVCVVSLIYYFQLSPKLFVGMLIMSTIMLALLFILPSSTILPLSVSIFVVAWIGQFIGHYLEGKKPSFFEDLRYLLIGPLFVLGFLYRKYQVSI</sequence>
<gene>
    <name evidence="2" type="ORF">E2I14_14965</name>
</gene>
<keyword evidence="1" id="KW-0472">Membrane</keyword>
<evidence type="ECO:0000313" key="2">
    <source>
        <dbReference type="EMBL" id="TDK63505.1"/>
    </source>
</evidence>
<evidence type="ECO:0000313" key="3">
    <source>
        <dbReference type="Proteomes" id="UP000294829"/>
    </source>
</evidence>
<proteinExistence type="predicted"/>
<organism evidence="2 3">
    <name type="scientific">Sapientia aquatica</name>
    <dbReference type="NCBI Taxonomy" id="1549640"/>
    <lineage>
        <taxon>Bacteria</taxon>
        <taxon>Pseudomonadati</taxon>
        <taxon>Pseudomonadota</taxon>
        <taxon>Betaproteobacteria</taxon>
        <taxon>Burkholderiales</taxon>
        <taxon>Oxalobacteraceae</taxon>
        <taxon>Sapientia</taxon>
    </lineage>
</organism>
<feature type="transmembrane region" description="Helical" evidence="1">
    <location>
        <begin position="43"/>
        <end position="63"/>
    </location>
</feature>
<dbReference type="PANTHER" id="PTHR28026">
    <property type="entry name" value="DUF962 DOMAIN PROTEIN (AFU_ORTHOLOGUE AFUA_8G05310)"/>
    <property type="match status" value="1"/>
</dbReference>
<evidence type="ECO:0000256" key="1">
    <source>
        <dbReference type="SAM" id="Phobius"/>
    </source>
</evidence>
<feature type="transmembrane region" description="Helical" evidence="1">
    <location>
        <begin position="70"/>
        <end position="88"/>
    </location>
</feature>
<reference evidence="2 3" key="1">
    <citation type="submission" date="2019-03" db="EMBL/GenBank/DDBJ databases">
        <title>Sapientia aquatica gen. nov., sp. nov., isolated from a crater lake.</title>
        <authorList>
            <person name="Felfoldi T."/>
            <person name="Szabo A."/>
            <person name="Toth E."/>
            <person name="Schumann P."/>
            <person name="Keki Z."/>
            <person name="Marialigeti K."/>
            <person name="Mathe I."/>
        </authorList>
    </citation>
    <scope>NUCLEOTIDE SEQUENCE [LARGE SCALE GENOMIC DNA]</scope>
    <source>
        <strain evidence="2 3">SA-152</strain>
    </source>
</reference>
<protein>
    <submittedName>
        <fullName evidence="2">DUF962 domain-containing protein</fullName>
    </submittedName>
</protein>
<keyword evidence="1" id="KW-0812">Transmembrane</keyword>
<dbReference type="RefSeq" id="WP_133329966.1">
    <property type="nucleotide sequence ID" value="NZ_SMYL01000009.1"/>
</dbReference>
<accession>A0A4R5VWF4</accession>
<keyword evidence="3" id="KW-1185">Reference proteome</keyword>